<reference evidence="3" key="1">
    <citation type="submission" date="2022-01" db="EMBL/GenBank/DDBJ databases">
        <title>Comparative genomics reveals a dynamic genome evolution in the ectomycorrhizal milk-cap (Lactarius) mushrooms.</title>
        <authorList>
            <consortium name="DOE Joint Genome Institute"/>
            <person name="Lebreton A."/>
            <person name="Tang N."/>
            <person name="Kuo A."/>
            <person name="LaButti K."/>
            <person name="Drula E."/>
            <person name="Barry K."/>
            <person name="Clum A."/>
            <person name="Lipzen A."/>
            <person name="Mousain D."/>
            <person name="Ng V."/>
            <person name="Wang R."/>
            <person name="Wang X."/>
            <person name="Dai Y."/>
            <person name="Henrissat B."/>
            <person name="Grigoriev I.V."/>
            <person name="Guerin-Laguette A."/>
            <person name="Yu F."/>
            <person name="Martin F.M."/>
        </authorList>
    </citation>
    <scope>NUCLEOTIDE SEQUENCE</scope>
    <source>
        <strain evidence="3">QP</strain>
    </source>
</reference>
<dbReference type="AlphaFoldDB" id="A0AAD4L7J4"/>
<dbReference type="PANTHER" id="PTHR40465">
    <property type="entry name" value="CHROMOSOME 1, WHOLE GENOME SHOTGUN SEQUENCE"/>
    <property type="match status" value="1"/>
</dbReference>
<proteinExistence type="predicted"/>
<keyword evidence="1" id="KW-1133">Transmembrane helix</keyword>
<evidence type="ECO:0000259" key="2">
    <source>
        <dbReference type="Pfam" id="PF16926"/>
    </source>
</evidence>
<protein>
    <recommendedName>
        <fullName evidence="2">Archaeal histidine kinase 4TM domain-containing protein</fullName>
    </recommendedName>
</protein>
<dbReference type="PANTHER" id="PTHR40465:SF1">
    <property type="entry name" value="DUF6534 DOMAIN-CONTAINING PROTEIN"/>
    <property type="match status" value="1"/>
</dbReference>
<feature type="transmembrane region" description="Helical" evidence="1">
    <location>
        <begin position="12"/>
        <end position="29"/>
    </location>
</feature>
<evidence type="ECO:0000313" key="4">
    <source>
        <dbReference type="Proteomes" id="UP001201163"/>
    </source>
</evidence>
<organism evidence="3 4">
    <name type="scientific">Lactarius akahatsu</name>
    <dbReference type="NCBI Taxonomy" id="416441"/>
    <lineage>
        <taxon>Eukaryota</taxon>
        <taxon>Fungi</taxon>
        <taxon>Dikarya</taxon>
        <taxon>Basidiomycota</taxon>
        <taxon>Agaricomycotina</taxon>
        <taxon>Agaricomycetes</taxon>
        <taxon>Russulales</taxon>
        <taxon>Russulaceae</taxon>
        <taxon>Lactarius</taxon>
    </lineage>
</organism>
<dbReference type="Pfam" id="PF16926">
    <property type="entry name" value="HisKA_4TM"/>
    <property type="match status" value="1"/>
</dbReference>
<dbReference type="InterPro" id="IPR031623">
    <property type="entry name" value="HisKA_4TM"/>
</dbReference>
<keyword evidence="1" id="KW-0812">Transmembrane</keyword>
<comment type="caution">
    <text evidence="3">The sequence shown here is derived from an EMBL/GenBank/DDBJ whole genome shotgun (WGS) entry which is preliminary data.</text>
</comment>
<dbReference type="Proteomes" id="UP001201163">
    <property type="component" value="Unassembled WGS sequence"/>
</dbReference>
<keyword evidence="1" id="KW-0472">Membrane</keyword>
<accession>A0AAD4L7J4</accession>
<name>A0AAD4L7J4_9AGAM</name>
<gene>
    <name evidence="3" type="ORF">EDB92DRAFT_1573483</name>
</gene>
<feature type="transmembrane region" description="Helical" evidence="1">
    <location>
        <begin position="50"/>
        <end position="70"/>
    </location>
</feature>
<evidence type="ECO:0000313" key="3">
    <source>
        <dbReference type="EMBL" id="KAH8983450.1"/>
    </source>
</evidence>
<keyword evidence="4" id="KW-1185">Reference proteome</keyword>
<dbReference type="EMBL" id="JAKELL010000088">
    <property type="protein sequence ID" value="KAH8983450.1"/>
    <property type="molecule type" value="Genomic_DNA"/>
</dbReference>
<evidence type="ECO:0000256" key="1">
    <source>
        <dbReference type="SAM" id="Phobius"/>
    </source>
</evidence>
<sequence>MPALIPVDGVHGALLIATVLSSIIYGVTWSQVYSYYNSHSSRDRWPLRSFVAFLMLVDTANLIFLIYATYQLVITNFGDYEFTNFTQWSQAGVVLSTAVLEVSVQQYVFMGSSWGEPILVLKRA</sequence>
<feature type="domain" description="Archaeal histidine kinase 4TM" evidence="2">
    <location>
        <begin position="55"/>
        <end position="121"/>
    </location>
</feature>